<keyword evidence="3" id="KW-1185">Reference proteome</keyword>
<feature type="region of interest" description="Disordered" evidence="1">
    <location>
        <begin position="16"/>
        <end position="61"/>
    </location>
</feature>
<feature type="region of interest" description="Disordered" evidence="1">
    <location>
        <begin position="380"/>
        <end position="406"/>
    </location>
</feature>
<name>A0AAN7QXE7_9MYRT</name>
<proteinExistence type="predicted"/>
<dbReference type="EMBL" id="JAXIOK010000001">
    <property type="protein sequence ID" value="KAK4780226.1"/>
    <property type="molecule type" value="Genomic_DNA"/>
</dbReference>
<dbReference type="InterPro" id="IPR011990">
    <property type="entry name" value="TPR-like_helical_dom_sf"/>
</dbReference>
<reference evidence="2 3" key="1">
    <citation type="journal article" date="2023" name="Hortic Res">
        <title>Pangenome of water caltrop reveals structural variations and asymmetric subgenome divergence after allopolyploidization.</title>
        <authorList>
            <person name="Zhang X."/>
            <person name="Chen Y."/>
            <person name="Wang L."/>
            <person name="Yuan Y."/>
            <person name="Fang M."/>
            <person name="Shi L."/>
            <person name="Lu R."/>
            <person name="Comes H.P."/>
            <person name="Ma Y."/>
            <person name="Chen Y."/>
            <person name="Huang G."/>
            <person name="Zhou Y."/>
            <person name="Zheng Z."/>
            <person name="Qiu Y."/>
        </authorList>
    </citation>
    <scope>NUCLEOTIDE SEQUENCE [LARGE SCALE GENOMIC DNA]</scope>
    <source>
        <tissue evidence="2">Roots</tissue>
    </source>
</reference>
<feature type="compositionally biased region" description="Low complexity" evidence="1">
    <location>
        <begin position="330"/>
        <end position="342"/>
    </location>
</feature>
<evidence type="ECO:0000313" key="3">
    <source>
        <dbReference type="Proteomes" id="UP001345219"/>
    </source>
</evidence>
<evidence type="ECO:0008006" key="4">
    <source>
        <dbReference type="Google" id="ProtNLM"/>
    </source>
</evidence>
<dbReference type="SUPFAM" id="SSF48452">
    <property type="entry name" value="TPR-like"/>
    <property type="match status" value="1"/>
</dbReference>
<evidence type="ECO:0000256" key="1">
    <source>
        <dbReference type="SAM" id="MobiDB-lite"/>
    </source>
</evidence>
<dbReference type="Proteomes" id="UP001345219">
    <property type="component" value="Chromosome 13"/>
</dbReference>
<gene>
    <name evidence="2" type="ORF">SAY87_016332</name>
</gene>
<protein>
    <recommendedName>
        <fullName evidence="4">Tetratricopeptide repeat-like superfamily protein</fullName>
    </recommendedName>
</protein>
<accession>A0AAN7QXE7</accession>
<evidence type="ECO:0000313" key="2">
    <source>
        <dbReference type="EMBL" id="KAK4780226.1"/>
    </source>
</evidence>
<dbReference type="Gene3D" id="1.25.40.10">
    <property type="entry name" value="Tetratricopeptide repeat domain"/>
    <property type="match status" value="1"/>
</dbReference>
<feature type="compositionally biased region" description="Basic and acidic residues" evidence="1">
    <location>
        <begin position="394"/>
        <end position="406"/>
    </location>
</feature>
<organism evidence="2 3">
    <name type="scientific">Trapa incisa</name>
    <dbReference type="NCBI Taxonomy" id="236973"/>
    <lineage>
        <taxon>Eukaryota</taxon>
        <taxon>Viridiplantae</taxon>
        <taxon>Streptophyta</taxon>
        <taxon>Embryophyta</taxon>
        <taxon>Tracheophyta</taxon>
        <taxon>Spermatophyta</taxon>
        <taxon>Magnoliopsida</taxon>
        <taxon>eudicotyledons</taxon>
        <taxon>Gunneridae</taxon>
        <taxon>Pentapetalae</taxon>
        <taxon>rosids</taxon>
        <taxon>malvids</taxon>
        <taxon>Myrtales</taxon>
        <taxon>Lythraceae</taxon>
        <taxon>Trapa</taxon>
    </lineage>
</organism>
<dbReference type="AlphaFoldDB" id="A0AAN7QXE7"/>
<dbReference type="PANTHER" id="PTHR26312:SF132">
    <property type="entry name" value="OS01G0855200 PROTEIN"/>
    <property type="match status" value="1"/>
</dbReference>
<dbReference type="PANTHER" id="PTHR26312">
    <property type="entry name" value="TETRATRICOPEPTIDE REPEAT PROTEIN 5"/>
    <property type="match status" value="1"/>
</dbReference>
<sequence length="569" mass="62964">MATMVVKVAMSTTTPLHRSQSAAIVPQSPSSSQALASAISSPSSSRWSRHDSGPLMVRQGPRMGRSALFGSSYRLQRSRSCEHPKPGRLIRRICSASFESYSDEEFSKKIQELGLRFQLEGNSSKKDSHEGGGKGEVMEPASENLVNGHHHNVFAHDNVEPPWQEEEAMASSIIERKANSVGLPLSLRIIQRKMQWKDGIREVGESAYCSMKKAFCSMVFIIRELQSFTLQMREILYYEDLQGILVRVQKEMNSSFVWLFQQIFSHTPTLMVYVMILLANFTVHSMSSNAAIAASGSFSAAATEEAISVTDSYISNGQKFDSSSIRTYPTISSSSGRTISIGGSNGGGNIRPTTNGTGDDGKFSRSDFYQTILPDGGRASQLSSFGGAAGEAESTSRPEAGSREEEVTLWDSVVEEAYNMQSEMMDNALDQETMLRFVSPVTATIEDDTDYAEYFRTELRYQTSLAEDPNNALLLCNYAQFLYVVAHDYDRADEYFSKAVAVEPPDAEAHSKYATFLWRVRNDLWAAEETFLKAISVDPGNSYAADYAHFLWNTGGEDTCFPLNNDGAH</sequence>
<feature type="region of interest" description="Disordered" evidence="1">
    <location>
        <begin position="330"/>
        <end position="366"/>
    </location>
</feature>
<feature type="compositionally biased region" description="Low complexity" evidence="1">
    <location>
        <begin position="26"/>
        <end position="45"/>
    </location>
</feature>
<comment type="caution">
    <text evidence="2">The sequence shown here is derived from an EMBL/GenBank/DDBJ whole genome shotgun (WGS) entry which is preliminary data.</text>
</comment>